<protein>
    <submittedName>
        <fullName evidence="2">Oidioi.mRNA.OKI2018_I69.chr1.g172.t1.cds</fullName>
    </submittedName>
</protein>
<feature type="compositionally biased region" description="Polar residues" evidence="1">
    <location>
        <begin position="105"/>
        <end position="115"/>
    </location>
</feature>
<feature type="compositionally biased region" description="Basic and acidic residues" evidence="1">
    <location>
        <begin position="68"/>
        <end position="77"/>
    </location>
</feature>
<keyword evidence="3" id="KW-1185">Reference proteome</keyword>
<accession>A0ABN7SQB2</accession>
<evidence type="ECO:0000313" key="3">
    <source>
        <dbReference type="Proteomes" id="UP001158576"/>
    </source>
</evidence>
<organism evidence="2 3">
    <name type="scientific">Oikopleura dioica</name>
    <name type="common">Tunicate</name>
    <dbReference type="NCBI Taxonomy" id="34765"/>
    <lineage>
        <taxon>Eukaryota</taxon>
        <taxon>Metazoa</taxon>
        <taxon>Chordata</taxon>
        <taxon>Tunicata</taxon>
        <taxon>Appendicularia</taxon>
        <taxon>Copelata</taxon>
        <taxon>Oikopleuridae</taxon>
        <taxon>Oikopleura</taxon>
    </lineage>
</organism>
<dbReference type="Proteomes" id="UP001158576">
    <property type="component" value="Chromosome 1"/>
</dbReference>
<dbReference type="EMBL" id="OU015566">
    <property type="protein sequence ID" value="CAG5102165.1"/>
    <property type="molecule type" value="Genomic_DNA"/>
</dbReference>
<proteinExistence type="predicted"/>
<sequence length="115" mass="13000">MNLLKKISKLIGVEEKSKNAEQKREKSNENDEDYQNLIQANRLSRKSNSSCPSPSVCMRKTPSVLRKQLSDSSEKNLPRASTISDFTPRTERRSLPTTPGLKRNLTATSLRSTHI</sequence>
<gene>
    <name evidence="2" type="ORF">OKIOD_LOCUS8937</name>
</gene>
<reference evidence="2 3" key="1">
    <citation type="submission" date="2021-04" db="EMBL/GenBank/DDBJ databases">
        <authorList>
            <person name="Bliznina A."/>
        </authorList>
    </citation>
    <scope>NUCLEOTIDE SEQUENCE [LARGE SCALE GENOMIC DNA]</scope>
</reference>
<feature type="region of interest" description="Disordered" evidence="1">
    <location>
        <begin position="1"/>
        <end position="115"/>
    </location>
</feature>
<evidence type="ECO:0000313" key="2">
    <source>
        <dbReference type="EMBL" id="CAG5102165.1"/>
    </source>
</evidence>
<feature type="compositionally biased region" description="Low complexity" evidence="1">
    <location>
        <begin position="46"/>
        <end position="55"/>
    </location>
</feature>
<feature type="compositionally biased region" description="Basic and acidic residues" evidence="1">
    <location>
        <begin position="12"/>
        <end position="29"/>
    </location>
</feature>
<name>A0ABN7SQB2_OIKDI</name>
<evidence type="ECO:0000256" key="1">
    <source>
        <dbReference type="SAM" id="MobiDB-lite"/>
    </source>
</evidence>